<gene>
    <name evidence="2" type="ORF">ACFOUW_25005</name>
</gene>
<dbReference type="Proteomes" id="UP001595699">
    <property type="component" value="Unassembled WGS sequence"/>
</dbReference>
<dbReference type="Gene3D" id="1.10.10.10">
    <property type="entry name" value="Winged helix-like DNA-binding domain superfamily/Winged helix DNA-binding domain"/>
    <property type="match status" value="1"/>
</dbReference>
<dbReference type="InterPro" id="IPR001845">
    <property type="entry name" value="HTH_ArsR_DNA-bd_dom"/>
</dbReference>
<dbReference type="InterPro" id="IPR036388">
    <property type="entry name" value="WH-like_DNA-bd_sf"/>
</dbReference>
<dbReference type="RefSeq" id="WP_205114712.1">
    <property type="nucleotide sequence ID" value="NZ_JAFBCM010000001.1"/>
</dbReference>
<evidence type="ECO:0000313" key="2">
    <source>
        <dbReference type="EMBL" id="MFC3764117.1"/>
    </source>
</evidence>
<sequence>MLRIRFSFEDVSRVTVARHAHPSWELMLSINSLQAARLPSRFAGWRRDVLRTGTDDRAYAGAIRAAATLAPPGSNFPDFLTPQLEDPAPQAHLEAMLGYGKAALRKDLARTFRRQRVPTWANGLYERGNAKGTVEMLRQYYDLAIAPRWPRIHQAIETDRAMRSTQLTDNGVGAVLSSLHPSIRWRAPVLETDYPFDHDLDLAGRGLVLQPAYFCWGSPITLIDTDRSPVLVYPAAADDAIPQPRQGEERLGKLLGGTRARLLELLTLPTSTGRLAVRLDVSSAAISQHTAVLRGAGLVATNRLGQSVQHTLTPLGRELLRAS</sequence>
<comment type="caution">
    <text evidence="2">The sequence shown here is derived from an EMBL/GenBank/DDBJ whole genome shotgun (WGS) entry which is preliminary data.</text>
</comment>
<accession>A0ABV7YGH1</accession>
<protein>
    <submittedName>
        <fullName evidence="2">ArsR/SmtB family transcription factor</fullName>
    </submittedName>
</protein>
<dbReference type="CDD" id="cd00090">
    <property type="entry name" value="HTH_ARSR"/>
    <property type="match status" value="1"/>
</dbReference>
<keyword evidence="3" id="KW-1185">Reference proteome</keyword>
<evidence type="ECO:0000259" key="1">
    <source>
        <dbReference type="SMART" id="SM00418"/>
    </source>
</evidence>
<proteinExistence type="predicted"/>
<dbReference type="InterPro" id="IPR036390">
    <property type="entry name" value="WH_DNA-bd_sf"/>
</dbReference>
<dbReference type="InterPro" id="IPR011991">
    <property type="entry name" value="ArsR-like_HTH"/>
</dbReference>
<reference evidence="3" key="1">
    <citation type="journal article" date="2019" name="Int. J. Syst. Evol. Microbiol.">
        <title>The Global Catalogue of Microorganisms (GCM) 10K type strain sequencing project: providing services to taxonomists for standard genome sequencing and annotation.</title>
        <authorList>
            <consortium name="The Broad Institute Genomics Platform"/>
            <consortium name="The Broad Institute Genome Sequencing Center for Infectious Disease"/>
            <person name="Wu L."/>
            <person name="Ma J."/>
        </authorList>
    </citation>
    <scope>NUCLEOTIDE SEQUENCE [LARGE SCALE GENOMIC DNA]</scope>
    <source>
        <strain evidence="3">CGMCC 4.7241</strain>
    </source>
</reference>
<name>A0ABV7YGH1_9ACTN</name>
<dbReference type="SUPFAM" id="SSF46785">
    <property type="entry name" value="Winged helix' DNA-binding domain"/>
    <property type="match status" value="1"/>
</dbReference>
<dbReference type="EMBL" id="JBHRZH010000023">
    <property type="protein sequence ID" value="MFC3764117.1"/>
    <property type="molecule type" value="Genomic_DNA"/>
</dbReference>
<dbReference type="SMART" id="SM00418">
    <property type="entry name" value="HTH_ARSR"/>
    <property type="match status" value="1"/>
</dbReference>
<organism evidence="2 3">
    <name type="scientific">Tenggerimyces flavus</name>
    <dbReference type="NCBI Taxonomy" id="1708749"/>
    <lineage>
        <taxon>Bacteria</taxon>
        <taxon>Bacillati</taxon>
        <taxon>Actinomycetota</taxon>
        <taxon>Actinomycetes</taxon>
        <taxon>Propionibacteriales</taxon>
        <taxon>Nocardioidaceae</taxon>
        <taxon>Tenggerimyces</taxon>
    </lineage>
</organism>
<evidence type="ECO:0000313" key="3">
    <source>
        <dbReference type="Proteomes" id="UP001595699"/>
    </source>
</evidence>
<feature type="domain" description="HTH arsR-type" evidence="1">
    <location>
        <begin position="250"/>
        <end position="321"/>
    </location>
</feature>